<dbReference type="EMBL" id="BJYZ01000002">
    <property type="protein sequence ID" value="GEO36596.1"/>
    <property type="molecule type" value="Genomic_DNA"/>
</dbReference>
<organism evidence="1 2">
    <name type="scientific">Skermanella aerolata</name>
    <dbReference type="NCBI Taxonomy" id="393310"/>
    <lineage>
        <taxon>Bacteria</taxon>
        <taxon>Pseudomonadati</taxon>
        <taxon>Pseudomonadota</taxon>
        <taxon>Alphaproteobacteria</taxon>
        <taxon>Rhodospirillales</taxon>
        <taxon>Azospirillaceae</taxon>
        <taxon>Skermanella</taxon>
    </lineage>
</organism>
<proteinExistence type="predicted"/>
<evidence type="ECO:0000313" key="2">
    <source>
        <dbReference type="Proteomes" id="UP000321523"/>
    </source>
</evidence>
<dbReference type="Gene3D" id="2.40.400.10">
    <property type="entry name" value="Acetoacetate decarboxylase-like"/>
    <property type="match status" value="1"/>
</dbReference>
<dbReference type="RefSeq" id="WP_052830706.1">
    <property type="nucleotide sequence ID" value="NZ_BJYZ01000002.1"/>
</dbReference>
<protein>
    <recommendedName>
        <fullName evidence="3">Acetoacetate decarboxylase</fullName>
    </recommendedName>
</protein>
<sequence length="307" mass="33993">MTADSKFSQPNSILPPIPAGVTTPFYYSSLSNIIIHYLVDKDRVKPYFHGEFQDCGLRPALFGDKASVSYNFQVYTGFFSAGVGLPPESWSPSASGITQELELNIVAYPKGKAEDVPDITFEQWLQGEDQTKLLGNHRIYVPCDDPIAINVGRELFGEPKFQTTFMTNIPSPNPCRIPGPVYKPDWVRSWGFQVNDPDTAGVAIFTVVADTDGLRSTPAAISSITEYGIPDGTATGCRWNILQPFDTFILKEPEQSERVVLTYGSSTHPMGKAMRELLHGVKPYAIQTYQSAPVAIQGRPYYLKPQK</sequence>
<dbReference type="Proteomes" id="UP000321523">
    <property type="component" value="Unassembled WGS sequence"/>
</dbReference>
<name>A0A512DJE1_9PROT</name>
<dbReference type="InterPro" id="IPR023375">
    <property type="entry name" value="ADC_dom_sf"/>
</dbReference>
<evidence type="ECO:0008006" key="3">
    <source>
        <dbReference type="Google" id="ProtNLM"/>
    </source>
</evidence>
<reference evidence="1 2" key="1">
    <citation type="submission" date="2019-07" db="EMBL/GenBank/DDBJ databases">
        <title>Whole genome shotgun sequence of Skermanella aerolata NBRC 106429.</title>
        <authorList>
            <person name="Hosoyama A."/>
            <person name="Uohara A."/>
            <person name="Ohji S."/>
            <person name="Ichikawa N."/>
        </authorList>
    </citation>
    <scope>NUCLEOTIDE SEQUENCE [LARGE SCALE GENOMIC DNA]</scope>
    <source>
        <strain evidence="1 2">NBRC 106429</strain>
    </source>
</reference>
<dbReference type="AlphaFoldDB" id="A0A512DJE1"/>
<dbReference type="OrthoDB" id="1633687at2"/>
<comment type="caution">
    <text evidence="1">The sequence shown here is derived from an EMBL/GenBank/DDBJ whole genome shotgun (WGS) entry which is preliminary data.</text>
</comment>
<gene>
    <name evidence="1" type="ORF">SAE02_07440</name>
</gene>
<accession>A0A512DJE1</accession>
<keyword evidence="2" id="KW-1185">Reference proteome</keyword>
<evidence type="ECO:0000313" key="1">
    <source>
        <dbReference type="EMBL" id="GEO36596.1"/>
    </source>
</evidence>